<organism evidence="3">
    <name type="scientific">marine sediment metagenome</name>
    <dbReference type="NCBI Taxonomy" id="412755"/>
    <lineage>
        <taxon>unclassified sequences</taxon>
        <taxon>metagenomes</taxon>
        <taxon>ecological metagenomes</taxon>
    </lineage>
</organism>
<dbReference type="Pfam" id="PF20123">
    <property type="entry name" value="DUF6513"/>
    <property type="match status" value="1"/>
</dbReference>
<comment type="caution">
    <text evidence="3">The sequence shown here is derived from an EMBL/GenBank/DDBJ whole genome shotgun (WGS) entry which is preliminary data.</text>
</comment>
<protein>
    <recommendedName>
        <fullName evidence="2">Pterin-binding domain-containing protein</fullName>
    </recommendedName>
</protein>
<feature type="domain" description="Pterin-binding" evidence="2">
    <location>
        <begin position="96"/>
        <end position="328"/>
    </location>
</feature>
<evidence type="ECO:0000256" key="1">
    <source>
        <dbReference type="SAM" id="MobiDB-lite"/>
    </source>
</evidence>
<reference evidence="3" key="1">
    <citation type="journal article" date="2015" name="Nature">
        <title>Complex archaea that bridge the gap between prokaryotes and eukaryotes.</title>
        <authorList>
            <person name="Spang A."/>
            <person name="Saw J.H."/>
            <person name="Jorgensen S.L."/>
            <person name="Zaremba-Niedzwiedzka K."/>
            <person name="Martijn J."/>
            <person name="Lind A.E."/>
            <person name="van Eijk R."/>
            <person name="Schleper C."/>
            <person name="Guy L."/>
            <person name="Ettema T.J."/>
        </authorList>
    </citation>
    <scope>NUCLEOTIDE SEQUENCE</scope>
</reference>
<dbReference type="InterPro" id="IPR000489">
    <property type="entry name" value="Pterin-binding_dom"/>
</dbReference>
<gene>
    <name evidence="3" type="ORF">LCGC14_1587230</name>
</gene>
<dbReference type="PROSITE" id="PS50972">
    <property type="entry name" value="PTERIN_BINDING"/>
    <property type="match status" value="1"/>
</dbReference>
<dbReference type="Gene3D" id="3.20.20.20">
    <property type="entry name" value="Dihydropteroate synthase-like"/>
    <property type="match status" value="1"/>
</dbReference>
<evidence type="ECO:0000313" key="3">
    <source>
        <dbReference type="EMBL" id="KKM26192.1"/>
    </source>
</evidence>
<dbReference type="SUPFAM" id="SSF51717">
    <property type="entry name" value="Dihydropteroate synthetase-like"/>
    <property type="match status" value="1"/>
</dbReference>
<dbReference type="InterPro" id="IPR011005">
    <property type="entry name" value="Dihydropteroate_synth-like_sf"/>
</dbReference>
<feature type="region of interest" description="Disordered" evidence="1">
    <location>
        <begin position="454"/>
        <end position="488"/>
    </location>
</feature>
<dbReference type="AlphaFoldDB" id="A0A0F9IFD8"/>
<proteinExistence type="predicted"/>
<accession>A0A0F9IFD8</accession>
<dbReference type="GO" id="GO:0042558">
    <property type="term" value="P:pteridine-containing compound metabolic process"/>
    <property type="evidence" value="ECO:0007669"/>
    <property type="project" value="InterPro"/>
</dbReference>
<dbReference type="EMBL" id="LAZR01012561">
    <property type="protein sequence ID" value="KKM26192.1"/>
    <property type="molecule type" value="Genomic_DNA"/>
</dbReference>
<dbReference type="InterPro" id="IPR045406">
    <property type="entry name" value="DUF6513"/>
</dbReference>
<evidence type="ECO:0000259" key="2">
    <source>
        <dbReference type="PROSITE" id="PS50972"/>
    </source>
</evidence>
<name>A0A0F9IFD8_9ZZZZ</name>
<sequence>MTDTILFLTGKLAEPSLRQVLAEMEPLPFKYRIHQLGLSVAALMTDAMIGRRLKPEHYQNCAQIIVPGRCRGDLDALSAELGVQVTRGPDEVKDLPLHFGKARKPVDLSKYSVKIFGEIVDAPERSIDSIIERASYYRDSGADVIDIGCLPQEQFPHMEDAINALHSNGFIVSVDSLSLPDLERASKAGADYLLSLTEETIHLAESSDSIPILVPAEPGSLASLERAMEMMDKMGKPFIADAILDPIHFGLTESIVRYHQLRSKYPDIEIMMGVGNLTELTDADTSGINAMLFGIISELNINCVLATEVSPHARRAIKEADVARRMMYAAKENNSLPRDFSPDLLIAHERKPFPDTAAEIETLSKSIKDPNYRIKIAKEGIFVFNRDGLLKDTDPFEFYTQLDVKEDAGHAFYLGVELARAETAWQLGKRYTQDEELQWGCAVELDEEDLNQQKAEGTTMKSSERACGTAEKTTKKGRACGTADKSNS</sequence>